<dbReference type="EMBL" id="KV922402">
    <property type="protein sequence ID" value="ORE00675.1"/>
    <property type="molecule type" value="Genomic_DNA"/>
</dbReference>
<organism evidence="2">
    <name type="scientific">Rhizopus microsporus var. microsporus</name>
    <dbReference type="NCBI Taxonomy" id="86635"/>
    <lineage>
        <taxon>Eukaryota</taxon>
        <taxon>Fungi</taxon>
        <taxon>Fungi incertae sedis</taxon>
        <taxon>Mucoromycota</taxon>
        <taxon>Mucoromycotina</taxon>
        <taxon>Mucoromycetes</taxon>
        <taxon>Mucorales</taxon>
        <taxon>Mucorineae</taxon>
        <taxon>Rhizopodaceae</taxon>
        <taxon>Rhizopus</taxon>
    </lineage>
</organism>
<keyword evidence="1" id="KW-1133">Transmembrane helix</keyword>
<evidence type="ECO:0000256" key="1">
    <source>
        <dbReference type="SAM" id="Phobius"/>
    </source>
</evidence>
<dbReference type="AlphaFoldDB" id="A0A1X0QLP5"/>
<gene>
    <name evidence="2" type="ORF">BCV72DRAFT_178344</name>
</gene>
<evidence type="ECO:0000313" key="2">
    <source>
        <dbReference type="EMBL" id="ORE00675.1"/>
    </source>
</evidence>
<reference evidence="2" key="1">
    <citation type="journal article" date="2016" name="Proc. Natl. Acad. Sci. U.S.A.">
        <title>Lipid metabolic changes in an early divergent fungus govern the establishment of a mutualistic symbiosis with endobacteria.</title>
        <authorList>
            <person name="Lastovetsky O.A."/>
            <person name="Gaspar M.L."/>
            <person name="Mondo S.J."/>
            <person name="LaButti K.M."/>
            <person name="Sandor L."/>
            <person name="Grigoriev I.V."/>
            <person name="Henry S.A."/>
            <person name="Pawlowska T.E."/>
        </authorList>
    </citation>
    <scope>NUCLEOTIDE SEQUENCE [LARGE SCALE GENOMIC DNA]</scope>
    <source>
        <strain evidence="2">ATCC 52814</strain>
    </source>
</reference>
<accession>A0A1X0QLP5</accession>
<dbReference type="Proteomes" id="UP000242414">
    <property type="component" value="Unassembled WGS sequence"/>
</dbReference>
<feature type="transmembrane region" description="Helical" evidence="1">
    <location>
        <begin position="126"/>
        <end position="146"/>
    </location>
</feature>
<name>A0A1X0QLP5_RHIZD</name>
<protein>
    <submittedName>
        <fullName evidence="2">Uncharacterized protein</fullName>
    </submittedName>
</protein>
<feature type="non-terminal residue" evidence="2">
    <location>
        <position position="149"/>
    </location>
</feature>
<keyword evidence="1" id="KW-0812">Transmembrane</keyword>
<proteinExistence type="predicted"/>
<keyword evidence="1" id="KW-0472">Membrane</keyword>
<dbReference type="OrthoDB" id="3032844at2759"/>
<feature type="transmembrane region" description="Helical" evidence="1">
    <location>
        <begin position="44"/>
        <end position="61"/>
    </location>
</feature>
<dbReference type="VEuPathDB" id="FungiDB:BCV72DRAFT_178344"/>
<sequence length="149" mass="16243">MTDSNSTSFGSFFASGIQDVAAVAAVLGTDICDTNAGLALTMGYMFPAACSMSMFGALGLAKRILKSFLPLHIAKNLGIEVEKFDTYKIDKAIYNVASNLPLHTKIRLNAQNVKICMRVPGYDRSIWIGALVSCFLLSCFNFIPYVPHY</sequence>